<reference evidence="1" key="1">
    <citation type="journal article" date="2014" name="Genome Biol. Evol.">
        <title>Gene Loss Rather Than Gene Gain Is Associated with a Host Jump from Monocots to Dicots in the Smut Fungus Melanopsichium pennsylvanicum.</title>
        <authorList>
            <person name="Sharma R."/>
            <person name="Mishra B."/>
            <person name="Runge F."/>
            <person name="Thines M."/>
        </authorList>
    </citation>
    <scope>NUCLEOTIDE SEQUENCE</scope>
    <source>
        <strain evidence="1">4</strain>
    </source>
</reference>
<organism evidence="1">
    <name type="scientific">Melanopsichium pennsylvanicum 4</name>
    <dbReference type="NCBI Taxonomy" id="1398559"/>
    <lineage>
        <taxon>Eukaryota</taxon>
        <taxon>Fungi</taxon>
        <taxon>Dikarya</taxon>
        <taxon>Basidiomycota</taxon>
        <taxon>Ustilaginomycotina</taxon>
        <taxon>Ustilaginomycetes</taxon>
        <taxon>Ustilaginales</taxon>
        <taxon>Ustilaginaceae</taxon>
        <taxon>Melanopsichium</taxon>
    </lineage>
</organism>
<dbReference type="AlphaFoldDB" id="A0A077RA20"/>
<sequence>MARMTNLRAGNPVNENFLEKWFIHTYRYGSRTGQSFATAFLECENEADMLNDVLHAEVLGGQAYQVCE</sequence>
<proteinExistence type="predicted"/>
<accession>A0A077RA20</accession>
<protein>
    <submittedName>
        <fullName evidence="1">Uncharacterized protein</fullName>
    </submittedName>
</protein>
<evidence type="ECO:0000313" key="1">
    <source>
        <dbReference type="EMBL" id="CDI56067.1"/>
    </source>
</evidence>
<name>A0A077RA20_9BASI</name>
<dbReference type="EMBL" id="HG529674">
    <property type="protein sequence ID" value="CDI56067.1"/>
    <property type="molecule type" value="Genomic_DNA"/>
</dbReference>